<protein>
    <submittedName>
        <fullName evidence="1">Uncharacterized protein</fullName>
    </submittedName>
</protein>
<gene>
    <name evidence="1" type="ORF">DRJ31_06620</name>
</gene>
<dbReference type="Proteomes" id="UP000278475">
    <property type="component" value="Unassembled WGS sequence"/>
</dbReference>
<reference evidence="1 2" key="1">
    <citation type="submission" date="2018-06" db="EMBL/GenBank/DDBJ databases">
        <title>Extensive metabolic versatility and redundancy in microbially diverse, dynamic hydrothermal sediments.</title>
        <authorList>
            <person name="Dombrowski N."/>
            <person name="Teske A."/>
            <person name="Baker B.J."/>
        </authorList>
    </citation>
    <scope>NUCLEOTIDE SEQUENCE [LARGE SCALE GENOMIC DNA]</scope>
    <source>
        <strain evidence="1">B66_G16</strain>
    </source>
</reference>
<comment type="caution">
    <text evidence="1">The sequence shown here is derived from an EMBL/GenBank/DDBJ whole genome shotgun (WGS) entry which is preliminary data.</text>
</comment>
<dbReference type="AlphaFoldDB" id="A0A497ENJ9"/>
<name>A0A497ENJ9_9CREN</name>
<evidence type="ECO:0000313" key="1">
    <source>
        <dbReference type="EMBL" id="RLE48729.1"/>
    </source>
</evidence>
<proteinExistence type="predicted"/>
<dbReference type="EMBL" id="QMQV01000061">
    <property type="protein sequence ID" value="RLE48729.1"/>
    <property type="molecule type" value="Genomic_DNA"/>
</dbReference>
<organism evidence="1 2">
    <name type="scientific">Thermoproteota archaeon</name>
    <dbReference type="NCBI Taxonomy" id="2056631"/>
    <lineage>
        <taxon>Archaea</taxon>
        <taxon>Thermoproteota</taxon>
    </lineage>
</organism>
<evidence type="ECO:0000313" key="2">
    <source>
        <dbReference type="Proteomes" id="UP000278475"/>
    </source>
</evidence>
<accession>A0A497ENJ9</accession>
<sequence length="418" mass="47681">MLDEHDPARTFKLEGDVKERFELLSKRVKRQLILEAVGKNALNRAGKWVQLFNEALRECLNALGLRGALLSKELKSFVEDPVTHLEKKLFIYFFDLLRRRISLEGFREKGHAAVTTSLMTNLRSIYQNWALLSLWTLLAKEYGAEVSYPEHGYLHLERLGRQRLGEINPNLILRLAGRGSLSFFLEVPRPVSWEDTSDLVKAWDLYTALRPDIMVCGGFITNLIDLSQTPPIHQPDMIIECKELVDWYERVRDVKGPFAKPLTVEEWRSKWITGLYEGLADVLGVSPSKAAKKVAEQRGLRLREDRVVVLYHSIYRPKAMYLISRAKTPGDVKKALEKEGIIVVDSVKFNAGALKCVVDDLARIAKPSTSLEEHLSQLVRSLEERGLKIMPQKLVELALRYVGENAEDFASWLSRSVS</sequence>